<evidence type="ECO:0000313" key="3">
    <source>
        <dbReference type="Proteomes" id="UP001251528"/>
    </source>
</evidence>
<organism evidence="2 3">
    <name type="scientific">Conoideocrella luteorostrata</name>
    <dbReference type="NCBI Taxonomy" id="1105319"/>
    <lineage>
        <taxon>Eukaryota</taxon>
        <taxon>Fungi</taxon>
        <taxon>Dikarya</taxon>
        <taxon>Ascomycota</taxon>
        <taxon>Pezizomycotina</taxon>
        <taxon>Sordariomycetes</taxon>
        <taxon>Hypocreomycetidae</taxon>
        <taxon>Hypocreales</taxon>
        <taxon>Clavicipitaceae</taxon>
        <taxon>Conoideocrella</taxon>
    </lineage>
</organism>
<proteinExistence type="predicted"/>
<evidence type="ECO:0008006" key="4">
    <source>
        <dbReference type="Google" id="ProtNLM"/>
    </source>
</evidence>
<keyword evidence="1" id="KW-0732">Signal</keyword>
<evidence type="ECO:0000313" key="2">
    <source>
        <dbReference type="EMBL" id="KAK2597458.1"/>
    </source>
</evidence>
<comment type="caution">
    <text evidence="2">The sequence shown here is derived from an EMBL/GenBank/DDBJ whole genome shotgun (WGS) entry which is preliminary data.</text>
</comment>
<gene>
    <name evidence="2" type="ORF">QQS21_005928</name>
</gene>
<feature type="signal peptide" evidence="1">
    <location>
        <begin position="1"/>
        <end position="22"/>
    </location>
</feature>
<accession>A0AAJ0CRH2</accession>
<dbReference type="AlphaFoldDB" id="A0AAJ0CRH2"/>
<dbReference type="Gene3D" id="3.20.20.190">
    <property type="entry name" value="Phosphatidylinositol (PI) phosphodiesterase"/>
    <property type="match status" value="1"/>
</dbReference>
<keyword evidence="3" id="KW-1185">Reference proteome</keyword>
<dbReference type="GO" id="GO:0008081">
    <property type="term" value="F:phosphoric diester hydrolase activity"/>
    <property type="evidence" value="ECO:0007669"/>
    <property type="project" value="InterPro"/>
</dbReference>
<dbReference type="SUPFAM" id="SSF51695">
    <property type="entry name" value="PLC-like phosphodiesterases"/>
    <property type="match status" value="1"/>
</dbReference>
<sequence>MISLRKRSATLAVLLALRAVKGLPAKTILVDPVIVEDGQDAITSVSSAIAEDYAQVMSQVEEMSGAPTVTVEPLGPGGYNFSDPASRPTIIHVNTTMATSAFIHPRANKGPEDDYDTWISVINATPYSWHMIYNNSYQLIDWEGDWPEHIRPGQSVSVRANVFGYGQRNRYDTAGEVTYRLEGTHQPASLQVQYRSGRPHNVWIQFRESLETLNNARNTEHNLGFSRIPGGVGFVLAGREGDFLSNDPPLAWMQSQLYEIGHLPLRQISLPRSHHAGMWKCRKTIGLAQPRNTQTHTLPLRDQLGNGGIRVLDVRPMLYKGQFYESHGSFVGGTAWHGVLGAKLKEMIDIFNDFTGSVPGELYIWDIHEKDARNADRGFRALSDSDRKALYKLLEKIKHRKSVRRDEDLTRRPLDYFIQRDLVEEKKSSVLIRVPAHWALEDAEKDFPGAKEGFISGLNFPLKTQWSDTNSASRMTDNQLSRLQRARPSRNSQMLNMDWLLTQKGIQAVIPMESIMELSRVAWRTLYGAFWQALSDETYPNMVTMDDIHGNQQKTMAMVINKCLAARRCGELGGMVKVDKGQ</sequence>
<protein>
    <recommendedName>
        <fullName evidence="4">LysM domain-containing protein</fullName>
    </recommendedName>
</protein>
<feature type="chain" id="PRO_5042544186" description="LysM domain-containing protein" evidence="1">
    <location>
        <begin position="23"/>
        <end position="582"/>
    </location>
</feature>
<dbReference type="EMBL" id="JASWJB010000104">
    <property type="protein sequence ID" value="KAK2597458.1"/>
    <property type="molecule type" value="Genomic_DNA"/>
</dbReference>
<name>A0AAJ0CRH2_9HYPO</name>
<reference evidence="2" key="1">
    <citation type="submission" date="2023-06" db="EMBL/GenBank/DDBJ databases">
        <title>Conoideocrella luteorostrata (Hypocreales: Clavicipitaceae), a potential biocontrol fungus for elongate hemlock scale in United States Christmas tree production areas.</title>
        <authorList>
            <person name="Barrett H."/>
            <person name="Lovett B."/>
            <person name="Macias A.M."/>
            <person name="Stajich J.E."/>
            <person name="Kasson M.T."/>
        </authorList>
    </citation>
    <scope>NUCLEOTIDE SEQUENCE</scope>
    <source>
        <strain evidence="2">ARSEF 14590</strain>
    </source>
</reference>
<dbReference type="GO" id="GO:0006629">
    <property type="term" value="P:lipid metabolic process"/>
    <property type="evidence" value="ECO:0007669"/>
    <property type="project" value="InterPro"/>
</dbReference>
<evidence type="ECO:0000256" key="1">
    <source>
        <dbReference type="SAM" id="SignalP"/>
    </source>
</evidence>
<dbReference type="InterPro" id="IPR017946">
    <property type="entry name" value="PLC-like_Pdiesterase_TIM-brl"/>
</dbReference>
<dbReference type="Proteomes" id="UP001251528">
    <property type="component" value="Unassembled WGS sequence"/>
</dbReference>